<dbReference type="PANTHER" id="PTHR30292:SF0">
    <property type="entry name" value="5-OXOPROLINASE SUBUNIT A"/>
    <property type="match status" value="1"/>
</dbReference>
<gene>
    <name evidence="1" type="primary">pxpA</name>
    <name evidence="3" type="ORF">C7453_108165</name>
    <name evidence="2" type="ORF">HLH32_13190</name>
</gene>
<dbReference type="GO" id="GO:0005524">
    <property type="term" value="F:ATP binding"/>
    <property type="evidence" value="ECO:0007669"/>
    <property type="project" value="UniProtKB-UniRule"/>
</dbReference>
<comment type="subunit">
    <text evidence="1">Forms a complex composed of PxpA, PxpB and PxpC.</text>
</comment>
<dbReference type="GO" id="GO:0005975">
    <property type="term" value="P:carbohydrate metabolic process"/>
    <property type="evidence" value="ECO:0007669"/>
    <property type="project" value="InterPro"/>
</dbReference>
<dbReference type="SUPFAM" id="SSF88713">
    <property type="entry name" value="Glycoside hydrolase/deacetylase"/>
    <property type="match status" value="1"/>
</dbReference>
<dbReference type="Pfam" id="PF03746">
    <property type="entry name" value="LamB_YcsF"/>
    <property type="match status" value="1"/>
</dbReference>
<proteinExistence type="inferred from homology"/>
<dbReference type="GO" id="GO:0017168">
    <property type="term" value="F:5-oxoprolinase (ATP-hydrolyzing) activity"/>
    <property type="evidence" value="ECO:0007669"/>
    <property type="project" value="UniProtKB-UniRule"/>
</dbReference>
<dbReference type="EC" id="3.5.2.9" evidence="1"/>
<reference evidence="3 4" key="1">
    <citation type="submission" date="2018-07" db="EMBL/GenBank/DDBJ databases">
        <title>Genomic Encyclopedia of Type Strains, Phase IV (KMG-IV): sequencing the most valuable type-strain genomes for metagenomic binning, comparative biology and taxonomic classification.</title>
        <authorList>
            <person name="Goeker M."/>
        </authorList>
    </citation>
    <scope>NUCLEOTIDE SEQUENCE [LARGE SCALE GENOMIC DNA]</scope>
    <source>
        <strain evidence="3 4">DSM 5603</strain>
    </source>
</reference>
<dbReference type="NCBIfam" id="NF003816">
    <property type="entry name" value="PRK05406.1-5"/>
    <property type="match status" value="1"/>
</dbReference>
<comment type="similarity">
    <text evidence="1">Belongs to the LamB/PxpA family.</text>
</comment>
<dbReference type="AlphaFoldDB" id="A0A370FZ12"/>
<protein>
    <recommendedName>
        <fullName evidence="1">5-oxoprolinase subunit A</fullName>
        <shortName evidence="1">5-OPase subunit A</shortName>
        <ecNumber evidence="1">3.5.2.9</ecNumber>
    </recommendedName>
    <alternativeName>
        <fullName evidence="1">5-oxoprolinase (ATP-hydrolyzing) subunit A</fullName>
    </alternativeName>
</protein>
<dbReference type="NCBIfam" id="NF003814">
    <property type="entry name" value="PRK05406.1-3"/>
    <property type="match status" value="1"/>
</dbReference>
<dbReference type="InterPro" id="IPR011330">
    <property type="entry name" value="Glyco_hydro/deAcase_b/a-brl"/>
</dbReference>
<accession>A0A370FZ12</accession>
<reference evidence="2 5" key="2">
    <citation type="submission" date="2020-04" db="EMBL/GenBank/DDBJ databases">
        <title>Description of novel Gluconacetobacter.</title>
        <authorList>
            <person name="Sombolestani A."/>
        </authorList>
    </citation>
    <scope>NUCLEOTIDE SEQUENCE [LARGE SCALE GENOMIC DNA]</scope>
    <source>
        <strain evidence="2 5">LMG 1382</strain>
    </source>
</reference>
<dbReference type="Proteomes" id="UP000562982">
    <property type="component" value="Unassembled WGS sequence"/>
</dbReference>
<dbReference type="EMBL" id="QQAW01000008">
    <property type="protein sequence ID" value="RDI36871.1"/>
    <property type="molecule type" value="Genomic_DNA"/>
</dbReference>
<keyword evidence="1" id="KW-0547">Nucleotide-binding</keyword>
<evidence type="ECO:0000313" key="2">
    <source>
        <dbReference type="EMBL" id="MBB2187316.1"/>
    </source>
</evidence>
<dbReference type="HAMAP" id="MF_00691">
    <property type="entry name" value="PxpA"/>
    <property type="match status" value="1"/>
</dbReference>
<evidence type="ECO:0000256" key="1">
    <source>
        <dbReference type="HAMAP-Rule" id="MF_00691"/>
    </source>
</evidence>
<dbReference type="OrthoDB" id="9773478at2"/>
<dbReference type="RefSeq" id="WP_114728211.1">
    <property type="nucleotide sequence ID" value="NZ_BJMI01000050.1"/>
</dbReference>
<keyword evidence="4" id="KW-1185">Reference proteome</keyword>
<keyword evidence="1" id="KW-0067">ATP-binding</keyword>
<evidence type="ECO:0000313" key="5">
    <source>
        <dbReference type="Proteomes" id="UP000562982"/>
    </source>
</evidence>
<comment type="catalytic activity">
    <reaction evidence="1">
        <text>5-oxo-L-proline + ATP + 2 H2O = L-glutamate + ADP + phosphate + H(+)</text>
        <dbReference type="Rhea" id="RHEA:10348"/>
        <dbReference type="ChEBI" id="CHEBI:15377"/>
        <dbReference type="ChEBI" id="CHEBI:15378"/>
        <dbReference type="ChEBI" id="CHEBI:29985"/>
        <dbReference type="ChEBI" id="CHEBI:30616"/>
        <dbReference type="ChEBI" id="CHEBI:43474"/>
        <dbReference type="ChEBI" id="CHEBI:58402"/>
        <dbReference type="ChEBI" id="CHEBI:456216"/>
        <dbReference type="EC" id="3.5.2.9"/>
    </reaction>
</comment>
<dbReference type="PANTHER" id="PTHR30292">
    <property type="entry name" value="UNCHARACTERIZED PROTEIN YBGL-RELATED"/>
    <property type="match status" value="1"/>
</dbReference>
<name>A0A370FZ12_GLULI</name>
<organism evidence="3 4">
    <name type="scientific">Gluconacetobacter liquefaciens</name>
    <name type="common">Acetobacter liquefaciens</name>
    <dbReference type="NCBI Taxonomy" id="89584"/>
    <lineage>
        <taxon>Bacteria</taxon>
        <taxon>Pseudomonadati</taxon>
        <taxon>Pseudomonadota</taxon>
        <taxon>Alphaproteobacteria</taxon>
        <taxon>Acetobacterales</taxon>
        <taxon>Acetobacteraceae</taxon>
        <taxon>Gluconacetobacter</taxon>
    </lineage>
</organism>
<sequence length="254" mass="27007">MSIRTVDLNADLGEGFGAYRIGDDVALLDIVTSANVACGLHGGDPEIMHATMCMARERGVAVGAHPGFPDLWGFGRRVMPFSVGEIERLVAYQIGAAMAMAAYSRHRARYVKIHGALANMAEHDEGVASAIIAATRAVDASLSIVAIARSALERLARDGGVTVHSEIFADRGYAEDGHLLSRREPGALLHDPAVIADRVVRMVKAGAIETVSGRMLPTPIDTICVHGDSVDAVRVARKVRCVLEDAGIPLRSLH</sequence>
<evidence type="ECO:0000313" key="4">
    <source>
        <dbReference type="Proteomes" id="UP000254958"/>
    </source>
</evidence>
<comment type="caution">
    <text evidence="3">The sequence shown here is derived from an EMBL/GenBank/DDBJ whole genome shotgun (WGS) entry which is preliminary data.</text>
</comment>
<comment type="function">
    <text evidence="1">Catalyzes the cleavage of 5-oxoproline to form L-glutamate coupled to the hydrolysis of ATP to ADP and inorganic phosphate.</text>
</comment>
<evidence type="ECO:0000313" key="3">
    <source>
        <dbReference type="EMBL" id="RDI36871.1"/>
    </source>
</evidence>
<dbReference type="InterPro" id="IPR005501">
    <property type="entry name" value="LamB/YcsF/PxpA-like"/>
</dbReference>
<dbReference type="Gene3D" id="3.20.20.370">
    <property type="entry name" value="Glycoside hydrolase/deacetylase"/>
    <property type="match status" value="1"/>
</dbReference>
<dbReference type="CDD" id="cd10787">
    <property type="entry name" value="LamB_YcsF_like"/>
    <property type="match status" value="1"/>
</dbReference>
<dbReference type="Proteomes" id="UP000254958">
    <property type="component" value="Unassembled WGS sequence"/>
</dbReference>
<dbReference type="EMBL" id="JABEQI010000007">
    <property type="protein sequence ID" value="MBB2187316.1"/>
    <property type="molecule type" value="Genomic_DNA"/>
</dbReference>
<keyword evidence="1" id="KW-0378">Hydrolase</keyword>